<proteinExistence type="predicted"/>
<keyword evidence="1" id="KW-0472">Membrane</keyword>
<dbReference type="Proteomes" id="UP000315673">
    <property type="component" value="Chromosome"/>
</dbReference>
<evidence type="ECO:0000313" key="3">
    <source>
        <dbReference type="Proteomes" id="UP000315673"/>
    </source>
</evidence>
<gene>
    <name evidence="2" type="ORF">FPZ24_15635</name>
</gene>
<keyword evidence="3" id="KW-1185">Reference proteome</keyword>
<protein>
    <submittedName>
        <fullName evidence="2">Uncharacterized protein</fullName>
    </submittedName>
</protein>
<organism evidence="2 3">
    <name type="scientific">Sphingomonas panacisoli</name>
    <dbReference type="NCBI Taxonomy" id="1813879"/>
    <lineage>
        <taxon>Bacteria</taxon>
        <taxon>Pseudomonadati</taxon>
        <taxon>Pseudomonadota</taxon>
        <taxon>Alphaproteobacteria</taxon>
        <taxon>Sphingomonadales</taxon>
        <taxon>Sphingomonadaceae</taxon>
        <taxon>Sphingomonas</taxon>
    </lineage>
</organism>
<dbReference type="KEGG" id="spai:FPZ24_15635"/>
<dbReference type="RefSeq" id="WP_146573539.1">
    <property type="nucleotide sequence ID" value="NZ_CP042306.1"/>
</dbReference>
<feature type="transmembrane region" description="Helical" evidence="1">
    <location>
        <begin position="37"/>
        <end position="58"/>
    </location>
</feature>
<evidence type="ECO:0000256" key="1">
    <source>
        <dbReference type="SAM" id="Phobius"/>
    </source>
</evidence>
<reference evidence="2 3" key="1">
    <citation type="submission" date="2019-07" db="EMBL/GenBank/DDBJ databases">
        <title>Full genome sequence of Sphingomonas sp. 4R-6-7(HKS19).</title>
        <authorList>
            <person name="Im W.-T."/>
        </authorList>
    </citation>
    <scope>NUCLEOTIDE SEQUENCE [LARGE SCALE GENOMIC DNA]</scope>
    <source>
        <strain evidence="2 3">HKS19</strain>
    </source>
</reference>
<accession>A0A5B8LNQ8</accession>
<dbReference type="EMBL" id="CP042306">
    <property type="protein sequence ID" value="QDZ08720.1"/>
    <property type="molecule type" value="Genomic_DNA"/>
</dbReference>
<evidence type="ECO:0000313" key="2">
    <source>
        <dbReference type="EMBL" id="QDZ08720.1"/>
    </source>
</evidence>
<feature type="transmembrane region" description="Helical" evidence="1">
    <location>
        <begin position="70"/>
        <end position="89"/>
    </location>
</feature>
<name>A0A5B8LNQ8_9SPHN</name>
<sequence length="112" mass="11909">MWVTFGVIVAVAVCIAIYLIIGSMRHGATFREVLPPAALLAFGIALAAGLLTLEGILFPAMTYNVAGVTYYMSLGLPSIVAIAVCMGIAKVWGRMFGSTAPEEKRAEPNEFQ</sequence>
<keyword evidence="1" id="KW-1133">Transmembrane helix</keyword>
<dbReference type="AlphaFoldDB" id="A0A5B8LNQ8"/>
<keyword evidence="1" id="KW-0812">Transmembrane</keyword>
<feature type="transmembrane region" description="Helical" evidence="1">
    <location>
        <begin position="6"/>
        <end position="25"/>
    </location>
</feature>